<dbReference type="Proteomes" id="UP000003082">
    <property type="component" value="Unassembled WGS sequence"/>
</dbReference>
<name>B9D3Y6_CAMRE</name>
<evidence type="ECO:0000313" key="1">
    <source>
        <dbReference type="EMBL" id="EEF13311.1"/>
    </source>
</evidence>
<dbReference type="STRING" id="553218.CAMRE0001_2680"/>
<comment type="caution">
    <text evidence="1">The sequence shown here is derived from an EMBL/GenBank/DDBJ whole genome shotgun (WGS) entry which is preliminary data.</text>
</comment>
<gene>
    <name evidence="1" type="ORF">CAMRE0001_2680</name>
</gene>
<evidence type="ECO:0000313" key="2">
    <source>
        <dbReference type="Proteomes" id="UP000003082"/>
    </source>
</evidence>
<sequence length="49" mass="5927">MEVNLAEFLFCGQIWRLNFANLNPVKFTRRFYRIKFGSVFNAVKFAFKF</sequence>
<dbReference type="EMBL" id="ACFU01000023">
    <property type="protein sequence ID" value="EEF13311.1"/>
    <property type="molecule type" value="Genomic_DNA"/>
</dbReference>
<reference evidence="1 2" key="1">
    <citation type="submission" date="2008-08" db="EMBL/GenBank/DDBJ databases">
        <authorList>
            <person name="Madupu R."/>
            <person name="Durkin A.S."/>
            <person name="Torralba M."/>
            <person name="Methe B."/>
            <person name="Sutton G.G."/>
            <person name="Strausberg R.L."/>
            <person name="Nelson K.E."/>
        </authorList>
    </citation>
    <scope>NUCLEOTIDE SEQUENCE [LARGE SCALE GENOMIC DNA]</scope>
    <source>
        <strain evidence="1 2">RM3267</strain>
    </source>
</reference>
<dbReference type="AlphaFoldDB" id="B9D3Y6"/>
<protein>
    <submittedName>
        <fullName evidence="1">Uncharacterized protein</fullName>
    </submittedName>
</protein>
<organism evidence="1 2">
    <name type="scientific">Campylobacter rectus RM3267</name>
    <dbReference type="NCBI Taxonomy" id="553218"/>
    <lineage>
        <taxon>Bacteria</taxon>
        <taxon>Pseudomonadati</taxon>
        <taxon>Campylobacterota</taxon>
        <taxon>Epsilonproteobacteria</taxon>
        <taxon>Campylobacterales</taxon>
        <taxon>Campylobacteraceae</taxon>
        <taxon>Campylobacter</taxon>
    </lineage>
</organism>
<keyword evidence="2" id="KW-1185">Reference proteome</keyword>
<proteinExistence type="predicted"/>
<accession>B9D3Y6</accession>